<dbReference type="InterPro" id="IPR000683">
    <property type="entry name" value="Gfo/Idh/MocA-like_OxRdtase_N"/>
</dbReference>
<protein>
    <submittedName>
        <fullName evidence="2">Predicted dehydrogenase</fullName>
    </submittedName>
</protein>
<dbReference type="InterPro" id="IPR036291">
    <property type="entry name" value="NAD(P)-bd_dom_sf"/>
</dbReference>
<keyword evidence="3" id="KW-1185">Reference proteome</keyword>
<dbReference type="Gene3D" id="3.40.50.720">
    <property type="entry name" value="NAD(P)-binding Rossmann-like Domain"/>
    <property type="match status" value="1"/>
</dbReference>
<dbReference type="PANTHER" id="PTHR43377">
    <property type="entry name" value="BILIVERDIN REDUCTASE A"/>
    <property type="match status" value="1"/>
</dbReference>
<dbReference type="Pfam" id="PF01408">
    <property type="entry name" value="GFO_IDH_MocA"/>
    <property type="match status" value="1"/>
</dbReference>
<dbReference type="GO" id="GO:0000166">
    <property type="term" value="F:nucleotide binding"/>
    <property type="evidence" value="ECO:0007669"/>
    <property type="project" value="InterPro"/>
</dbReference>
<sequence length="377" mass="39398">MSRIRIGVLGLGAVTQSVHLPLLARRWDLYEIAAVADLSAERTASVAGRYGVPGRFTSRAELLTAHADGSCPLDAVLVATTGTHGADVVALAEAGIAVFCEKPLALAESEVDAIEASGARVQLGYMKEYDPATAGAARALAGRTVRAVTVEILHPSSGAQLEFARLLPPATDVDPAALAEAIAPTGAALDAAVGADLDARWRTLYEGVLIGSIVHDISLLRHLGHPIEAVESATTWGAQAPDPGSVEVIGTLSGGARLHLGWHYLPEHPDYRETVTFHHDGGSVSLVFTVPYLLNAPTVLTVTSRGEDGGEVRSEHRAPQQEAFENELTAFHLFVTEGAAPASAAPQGRADLVVAQQILARLGQRHGFTPGGETAAR</sequence>
<organism evidence="2 3">
    <name type="scientific">Ruania alba</name>
    <dbReference type="NCBI Taxonomy" id="648782"/>
    <lineage>
        <taxon>Bacteria</taxon>
        <taxon>Bacillati</taxon>
        <taxon>Actinomycetota</taxon>
        <taxon>Actinomycetes</taxon>
        <taxon>Micrococcales</taxon>
        <taxon>Ruaniaceae</taxon>
        <taxon>Ruania</taxon>
    </lineage>
</organism>
<dbReference type="InterPro" id="IPR051450">
    <property type="entry name" value="Gfo/Idh/MocA_Oxidoreductases"/>
</dbReference>
<dbReference type="RefSeq" id="WP_089771805.1">
    <property type="nucleotide sequence ID" value="NZ_FNTX01000001.1"/>
</dbReference>
<dbReference type="STRING" id="648782.SAMN04488554_0822"/>
<evidence type="ECO:0000313" key="3">
    <source>
        <dbReference type="Proteomes" id="UP000199220"/>
    </source>
</evidence>
<dbReference type="EMBL" id="FNTX01000001">
    <property type="protein sequence ID" value="SED83381.1"/>
    <property type="molecule type" value="Genomic_DNA"/>
</dbReference>
<gene>
    <name evidence="2" type="ORF">SAMN04488554_0822</name>
</gene>
<dbReference type="Proteomes" id="UP000199220">
    <property type="component" value="Unassembled WGS sequence"/>
</dbReference>
<reference evidence="3" key="1">
    <citation type="submission" date="2016-10" db="EMBL/GenBank/DDBJ databases">
        <authorList>
            <person name="Varghese N."/>
            <person name="Submissions S."/>
        </authorList>
    </citation>
    <scope>NUCLEOTIDE SEQUENCE [LARGE SCALE GENOMIC DNA]</scope>
    <source>
        <strain evidence="3">DSM 21368</strain>
    </source>
</reference>
<evidence type="ECO:0000313" key="2">
    <source>
        <dbReference type="EMBL" id="SED83381.1"/>
    </source>
</evidence>
<dbReference type="PANTHER" id="PTHR43377:SF1">
    <property type="entry name" value="BILIVERDIN REDUCTASE A"/>
    <property type="match status" value="1"/>
</dbReference>
<accession>A0A1H5DWZ2</accession>
<evidence type="ECO:0000259" key="1">
    <source>
        <dbReference type="Pfam" id="PF01408"/>
    </source>
</evidence>
<dbReference type="SUPFAM" id="SSF51735">
    <property type="entry name" value="NAD(P)-binding Rossmann-fold domains"/>
    <property type="match status" value="1"/>
</dbReference>
<dbReference type="AlphaFoldDB" id="A0A1H5DWZ2"/>
<feature type="domain" description="Gfo/Idh/MocA-like oxidoreductase N-terminal" evidence="1">
    <location>
        <begin position="4"/>
        <end position="113"/>
    </location>
</feature>
<dbReference type="OrthoDB" id="3251785at2"/>
<proteinExistence type="predicted"/>
<dbReference type="Gene3D" id="3.30.360.10">
    <property type="entry name" value="Dihydrodipicolinate Reductase, domain 2"/>
    <property type="match status" value="1"/>
</dbReference>
<name>A0A1H5DWZ2_9MICO</name>